<evidence type="ECO:0000259" key="9">
    <source>
        <dbReference type="PROSITE" id="PS50879"/>
    </source>
</evidence>
<dbReference type="SUPFAM" id="SSF56672">
    <property type="entry name" value="DNA/RNA polymerases"/>
    <property type="match status" value="1"/>
</dbReference>
<dbReference type="InterPro" id="IPR000477">
    <property type="entry name" value="RT_dom"/>
</dbReference>
<keyword evidence="6" id="KW-0511">Multifunctional enzyme</keyword>
<dbReference type="PANTHER" id="PTHR37984:SF5">
    <property type="entry name" value="PROTEIN NYNRIN-LIKE"/>
    <property type="match status" value="1"/>
</dbReference>
<evidence type="ECO:0000256" key="4">
    <source>
        <dbReference type="ARBA" id="ARBA00022759"/>
    </source>
</evidence>
<keyword evidence="4" id="KW-0255">Endonuclease</keyword>
<evidence type="ECO:0008006" key="12">
    <source>
        <dbReference type="Google" id="ProtNLM"/>
    </source>
</evidence>
<dbReference type="Pfam" id="PF17919">
    <property type="entry name" value="RT_RNaseH_2"/>
    <property type="match status" value="1"/>
</dbReference>
<evidence type="ECO:0000313" key="11">
    <source>
        <dbReference type="Proteomes" id="UP000824469"/>
    </source>
</evidence>
<dbReference type="Pfam" id="PF13650">
    <property type="entry name" value="Asp_protease_2"/>
    <property type="match status" value="1"/>
</dbReference>
<dbReference type="InterPro" id="IPR021109">
    <property type="entry name" value="Peptidase_aspartic_dom_sf"/>
</dbReference>
<dbReference type="Pfam" id="PF13456">
    <property type="entry name" value="RVT_3"/>
    <property type="match status" value="1"/>
</dbReference>
<dbReference type="PANTHER" id="PTHR37984">
    <property type="entry name" value="PROTEIN CBG26694"/>
    <property type="match status" value="1"/>
</dbReference>
<dbReference type="Pfam" id="PF03732">
    <property type="entry name" value="Retrotrans_gag"/>
    <property type="match status" value="1"/>
</dbReference>
<dbReference type="InterPro" id="IPR041577">
    <property type="entry name" value="RT_RNaseH_2"/>
</dbReference>
<dbReference type="InterPro" id="IPR005162">
    <property type="entry name" value="Retrotrans_gag_dom"/>
</dbReference>
<evidence type="ECO:0000256" key="7">
    <source>
        <dbReference type="SAM" id="MobiDB-lite"/>
    </source>
</evidence>
<dbReference type="GO" id="GO:0004523">
    <property type="term" value="F:RNA-DNA hybrid ribonuclease activity"/>
    <property type="evidence" value="ECO:0007669"/>
    <property type="project" value="InterPro"/>
</dbReference>
<dbReference type="PROSITE" id="PS50879">
    <property type="entry name" value="RNASE_H_1"/>
    <property type="match status" value="1"/>
</dbReference>
<evidence type="ECO:0000256" key="1">
    <source>
        <dbReference type="ARBA" id="ARBA00022679"/>
    </source>
</evidence>
<dbReference type="InterPro" id="IPR043128">
    <property type="entry name" value="Rev_trsase/Diguanyl_cyclase"/>
</dbReference>
<feature type="region of interest" description="Disordered" evidence="7">
    <location>
        <begin position="25"/>
        <end position="51"/>
    </location>
</feature>
<evidence type="ECO:0000259" key="8">
    <source>
        <dbReference type="PROSITE" id="PS50878"/>
    </source>
</evidence>
<keyword evidence="1" id="KW-0808">Transferase</keyword>
<dbReference type="Proteomes" id="UP000824469">
    <property type="component" value="Unassembled WGS sequence"/>
</dbReference>
<dbReference type="InterPro" id="IPR050951">
    <property type="entry name" value="Retrovirus_Pol_polyprotein"/>
</dbReference>
<dbReference type="Gene3D" id="3.30.70.270">
    <property type="match status" value="2"/>
</dbReference>
<sequence length="1538" mass="172765">MRRITRSRVGEEEVLFEYLQLSPRRRQRGRRIQRSPSPPNRTLSTPPPDRPFFQYTRVLRPIRMAQPVNPYVNFTGSSPLALNAQNPIPVAALKNIPYFTGENQTTPGDHVKDIANICAIHEINEMQVAVKLLASSFKGKALQWFRSLGAGSITNWNQLCIALHDQFGEKGDNLSLLEQLTTIKRASNEQLTDFNFRFQRSWDRIPVAVRPTAEGAFLYYLKALNSDISMLVQSMGGTTIPAAYSIAIRAENCLIQAGKLAPRPPMPLYPSLESPSTSQAPVLAPIPTPRNQSSNEASTSSPSAPNELQEVMKQLQNLGNELVTLKRQQAQGFRPSYQPQAQPNRQPYQPQRPPNPAANMNQTRPPANRPFQPYNPNAISASKALVPAQNNMAQEYDWCYPCNLPHNQSACFNGALNQALMVQTIGVAQDPSQEENQQQQTQQEGPPTETTLANWQTEDFCGVNQQPFQGMAANTRSKKRGIVEEPPPNPVVSQPTLTQQGVSRPNATPNVQNQPKVPVVATHAHAQAPEKVVPSKGQQKESAPPFNIIDQMKKTHVNISMWESLAIPGQRDLLQAAMTNWSATNVSNQGHEKVLTNAVQHDGGQTRKNLKPPPFYVSLIVGNHLVHNCMIDSGASSSVMPKQIADQLGLKYEPVLKGVVQLDGTAVGTVGVIKGLSLTLHSCPNVTVLQDVSVIDLPPLFALCLSRDFTAKIGGYLSADWSHMIFRTRYGAKATIRSEPIANFHIEPYVPAPINANCSAFDQEECSSDLETGTKVEGIPDLTLDEWANKSHEFDPYKEIEESELGVYCIHEENSPIPDIFQPERKDENKVWRLFFDGSRSRQGAGGGAMLISPQDIKYFSAFRFQFSCSNNTAEYEALIHGLHWARKKGIKNLQVFGDSELIVNQVRGQHATKNDLLRSYKNRVWDLIEDFEAFNIVSIPRKKNEAADRLAAVGATFDVVDNIRRGKTQPHIHVVVRPAVPDNNTSWQVFENDQQIVNFLQEEAEFSARNQDRLEQQYGDQVVQLRTNKLPKGLVTLESIFNPNDQFRKEKANIQVKKEDSGPILVGEGKTLQIGKVATEREKSDFIQLCQEFPDVFTWSYEDLRGFDPNLAQHTIELDPDAKPVRQKQRPVNPHIEPLMKKELNKLIEASIIFPIKHSSWVANLVPVRKKSGEIRLCVDFRDLNRASLKDHYPLPSMEQILQVVSGSERFSLLDGYSGYNQVMVKEDDQFKTAFTTKWGTYAYRKMPFGLSNAGATFQRAMDMAFKGLINKIVLIYLDDITVFSKNAADHLFHLRQLLGHIVSKEGLAIDPERVEAIRALPLPSHKKALQSFLGRINFVRRFVPDFTALVKPITKMLRKSMAFKWTAEGKESFEEIKEAISQAPTLINPDFSKDFILYAFGGDDTISAILVQQNKDNDEQPIAFFSQILDDCEVRYSFIEKHVLAVIKSLKKFKHLVSNNKVQLMVSHAGVKDFLLNKDLNEKRAGWITRVMEYDIEIKITKLVRGKGLCEQLASNQPDNPEDEEDVVLLLQDDQK</sequence>
<dbReference type="Gene3D" id="3.30.420.10">
    <property type="entry name" value="Ribonuclease H-like superfamily/Ribonuclease H"/>
    <property type="match status" value="1"/>
</dbReference>
<evidence type="ECO:0000313" key="10">
    <source>
        <dbReference type="EMBL" id="KAH9313409.1"/>
    </source>
</evidence>
<dbReference type="FunFam" id="3.30.70.270:FF:000020">
    <property type="entry name" value="Transposon Tf2-6 polyprotein-like Protein"/>
    <property type="match status" value="1"/>
</dbReference>
<dbReference type="InterPro" id="IPR012337">
    <property type="entry name" value="RNaseH-like_sf"/>
</dbReference>
<feature type="compositionally biased region" description="Polar residues" evidence="7">
    <location>
        <begin position="491"/>
        <end position="508"/>
    </location>
</feature>
<feature type="region of interest" description="Disordered" evidence="7">
    <location>
        <begin position="266"/>
        <end position="306"/>
    </location>
</feature>
<proteinExistence type="predicted"/>
<feature type="domain" description="Reverse transcriptase" evidence="8">
    <location>
        <begin position="1150"/>
        <end position="1339"/>
    </location>
</feature>
<reference evidence="10 11" key="1">
    <citation type="journal article" date="2021" name="Nat. Plants">
        <title>The Taxus genome provides insights into paclitaxel biosynthesis.</title>
        <authorList>
            <person name="Xiong X."/>
            <person name="Gou J."/>
            <person name="Liao Q."/>
            <person name="Li Y."/>
            <person name="Zhou Q."/>
            <person name="Bi G."/>
            <person name="Li C."/>
            <person name="Du R."/>
            <person name="Wang X."/>
            <person name="Sun T."/>
            <person name="Guo L."/>
            <person name="Liang H."/>
            <person name="Lu P."/>
            <person name="Wu Y."/>
            <person name="Zhang Z."/>
            <person name="Ro D.K."/>
            <person name="Shang Y."/>
            <person name="Huang S."/>
            <person name="Yan J."/>
        </authorList>
    </citation>
    <scope>NUCLEOTIDE SEQUENCE [LARGE SCALE GENOMIC DNA]</scope>
    <source>
        <strain evidence="10">Ta-2019</strain>
    </source>
</reference>
<keyword evidence="3" id="KW-0540">Nuclease</keyword>
<feature type="region of interest" description="Disordered" evidence="7">
    <location>
        <begin position="331"/>
        <end position="372"/>
    </location>
</feature>
<dbReference type="GO" id="GO:0003676">
    <property type="term" value="F:nucleic acid binding"/>
    <property type="evidence" value="ECO:0007669"/>
    <property type="project" value="InterPro"/>
</dbReference>
<feature type="domain" description="RNase H type-1" evidence="9">
    <location>
        <begin position="828"/>
        <end position="957"/>
    </location>
</feature>
<protein>
    <recommendedName>
        <fullName evidence="12">Reverse transcriptase</fullName>
    </recommendedName>
</protein>
<evidence type="ECO:0000256" key="3">
    <source>
        <dbReference type="ARBA" id="ARBA00022722"/>
    </source>
</evidence>
<dbReference type="GO" id="GO:0016779">
    <property type="term" value="F:nucleotidyltransferase activity"/>
    <property type="evidence" value="ECO:0007669"/>
    <property type="project" value="UniProtKB-KW"/>
</dbReference>
<dbReference type="InterPro" id="IPR036397">
    <property type="entry name" value="RNaseH_sf"/>
</dbReference>
<dbReference type="Gene3D" id="2.40.70.10">
    <property type="entry name" value="Acid Proteases"/>
    <property type="match status" value="1"/>
</dbReference>
<evidence type="ECO:0000256" key="6">
    <source>
        <dbReference type="ARBA" id="ARBA00023268"/>
    </source>
</evidence>
<feature type="region of interest" description="Disordered" evidence="7">
    <location>
        <begin position="476"/>
        <end position="512"/>
    </location>
</feature>
<dbReference type="EMBL" id="JAHRHJ020000006">
    <property type="protein sequence ID" value="KAH9313409.1"/>
    <property type="molecule type" value="Genomic_DNA"/>
</dbReference>
<name>A0AA38G1S8_TAXCH</name>
<feature type="compositionally biased region" description="Low complexity" evidence="7">
    <location>
        <begin position="293"/>
        <end position="306"/>
    </location>
</feature>
<dbReference type="InterPro" id="IPR002156">
    <property type="entry name" value="RNaseH_domain"/>
</dbReference>
<dbReference type="CDD" id="cd00303">
    <property type="entry name" value="retropepsin_like"/>
    <property type="match status" value="1"/>
</dbReference>
<dbReference type="Pfam" id="PF00078">
    <property type="entry name" value="RVT_1"/>
    <property type="match status" value="1"/>
</dbReference>
<keyword evidence="11" id="KW-1185">Reference proteome</keyword>
<accession>A0AA38G1S8</accession>
<dbReference type="PROSITE" id="PS50878">
    <property type="entry name" value="RT_POL"/>
    <property type="match status" value="1"/>
</dbReference>
<feature type="compositionally biased region" description="Low complexity" evidence="7">
    <location>
        <begin position="337"/>
        <end position="349"/>
    </location>
</feature>
<dbReference type="Gene3D" id="3.10.10.10">
    <property type="entry name" value="HIV Type 1 Reverse Transcriptase, subunit A, domain 1"/>
    <property type="match status" value="1"/>
</dbReference>
<dbReference type="InterPro" id="IPR043502">
    <property type="entry name" value="DNA/RNA_pol_sf"/>
</dbReference>
<keyword evidence="5" id="KW-0233">DNA recombination</keyword>
<dbReference type="GO" id="GO:0006310">
    <property type="term" value="P:DNA recombination"/>
    <property type="evidence" value="ECO:0007669"/>
    <property type="project" value="UniProtKB-KW"/>
</dbReference>
<dbReference type="SUPFAM" id="SSF53098">
    <property type="entry name" value="Ribonuclease H-like"/>
    <property type="match status" value="1"/>
</dbReference>
<dbReference type="CDD" id="cd09279">
    <property type="entry name" value="RNase_HI_like"/>
    <property type="match status" value="1"/>
</dbReference>
<dbReference type="Gene3D" id="3.10.20.370">
    <property type="match status" value="1"/>
</dbReference>
<keyword evidence="2" id="KW-0548">Nucleotidyltransferase</keyword>
<dbReference type="CDD" id="cd01647">
    <property type="entry name" value="RT_LTR"/>
    <property type="match status" value="1"/>
</dbReference>
<feature type="region of interest" description="Disordered" evidence="7">
    <location>
        <begin position="429"/>
        <end position="450"/>
    </location>
</feature>
<gene>
    <name evidence="10" type="ORF">KI387_044043</name>
</gene>
<evidence type="ECO:0000256" key="2">
    <source>
        <dbReference type="ARBA" id="ARBA00022695"/>
    </source>
</evidence>
<organism evidence="10 11">
    <name type="scientific">Taxus chinensis</name>
    <name type="common">Chinese yew</name>
    <name type="synonym">Taxus wallichiana var. chinensis</name>
    <dbReference type="NCBI Taxonomy" id="29808"/>
    <lineage>
        <taxon>Eukaryota</taxon>
        <taxon>Viridiplantae</taxon>
        <taxon>Streptophyta</taxon>
        <taxon>Embryophyta</taxon>
        <taxon>Tracheophyta</taxon>
        <taxon>Spermatophyta</taxon>
        <taxon>Pinopsida</taxon>
        <taxon>Pinidae</taxon>
        <taxon>Conifers II</taxon>
        <taxon>Cupressales</taxon>
        <taxon>Taxaceae</taxon>
        <taxon>Taxus</taxon>
    </lineage>
</organism>
<keyword evidence="4" id="KW-0378">Hydrolase</keyword>
<comment type="caution">
    <text evidence="10">The sequence shown here is derived from an EMBL/GenBank/DDBJ whole genome shotgun (WGS) entry which is preliminary data.</text>
</comment>
<evidence type="ECO:0000256" key="5">
    <source>
        <dbReference type="ARBA" id="ARBA00023172"/>
    </source>
</evidence>